<dbReference type="GO" id="GO:0009279">
    <property type="term" value="C:cell outer membrane"/>
    <property type="evidence" value="ECO:0007669"/>
    <property type="project" value="UniProtKB-SubCell"/>
</dbReference>
<protein>
    <submittedName>
        <fullName evidence="10">Porin</fullName>
    </submittedName>
</protein>
<dbReference type="Pfam" id="PF00267">
    <property type="entry name" value="Porin_1"/>
    <property type="match status" value="1"/>
</dbReference>
<dbReference type="InterPro" id="IPR023614">
    <property type="entry name" value="Porin_dom_sf"/>
</dbReference>
<accession>A0A6C1FH95</accession>
<organism evidence="10 11">
    <name type="scientific">Buchnera aphidicola subsp. Uroleucon sonchi</name>
    <dbReference type="NCBI Taxonomy" id="118118"/>
    <lineage>
        <taxon>Bacteria</taxon>
        <taxon>Pseudomonadati</taxon>
        <taxon>Pseudomonadota</taxon>
        <taxon>Gammaproteobacteria</taxon>
        <taxon>Enterobacterales</taxon>
        <taxon>Erwiniaceae</taxon>
        <taxon>Buchnera</taxon>
    </lineage>
</organism>
<dbReference type="InterPro" id="IPR033900">
    <property type="entry name" value="Gram_neg_porin_domain"/>
</dbReference>
<keyword evidence="6" id="KW-0472">Membrane</keyword>
<keyword evidence="5 9" id="KW-0732">Signal</keyword>
<dbReference type="RefSeq" id="WP_163119353.1">
    <property type="nucleotide sequence ID" value="NZ_CP047588.1"/>
</dbReference>
<evidence type="ECO:0000256" key="7">
    <source>
        <dbReference type="ARBA" id="ARBA00023237"/>
    </source>
</evidence>
<dbReference type="PANTHER" id="PTHR34501:SF8">
    <property type="entry name" value="OUTER MEMBRANE PORIN N-RELATED"/>
    <property type="match status" value="1"/>
</dbReference>
<evidence type="ECO:0000313" key="10">
    <source>
        <dbReference type="EMBL" id="QIE02065.1"/>
    </source>
</evidence>
<keyword evidence="3" id="KW-1134">Transmembrane beta strand</keyword>
<gene>
    <name evidence="10" type="ORF">GUU85_01685</name>
</gene>
<dbReference type="GO" id="GO:0015288">
    <property type="term" value="F:porin activity"/>
    <property type="evidence" value="ECO:0007669"/>
    <property type="project" value="InterPro"/>
</dbReference>
<dbReference type="InterPro" id="IPR001897">
    <property type="entry name" value="Porin_gammaproteobac"/>
</dbReference>
<evidence type="ECO:0000256" key="2">
    <source>
        <dbReference type="ARBA" id="ARBA00007539"/>
    </source>
</evidence>
<sequence>MTNRKSLAMIIPMLLATSNGVNAAEIFNKNGNQLELYGSVNPNYKLSHGFLSTIITSNSDDTNAILGISGTININDELLSYATVEYQTTFSYPEQLFNMQQSNSVRLGYAGFKYGKWGSIDYGRNYGVLNDAQSLTNHAPYINKNSFFNHHDRYMIGRNNSLLTYRNDNVFGLVDGVSFAIQYQDAAKNRSNKIQNGNVWGASVKYKTDIGLTAIGSVFSSPNLQVNQDNQKKQIDNVGAYGLGIKYNTNDIYIAAFYGEARNLTPYDVMNNPESNKNNNQQNNPQGYVNTTQNIEAIAEYDFHSGFHSSLSYLDSKAHQLIMKDGNNQDNIELSKQINIATRYEFNNNISTYMNYKINLLKNNNSNQNVNQLTDNTLSAGIVYHF</sequence>
<evidence type="ECO:0000256" key="4">
    <source>
        <dbReference type="ARBA" id="ARBA00022692"/>
    </source>
</evidence>
<dbReference type="AlphaFoldDB" id="A0A6C1FH95"/>
<feature type="signal peptide" evidence="9">
    <location>
        <begin position="1"/>
        <end position="23"/>
    </location>
</feature>
<dbReference type="PRINTS" id="PR00183">
    <property type="entry name" value="ECOLIPORIN"/>
</dbReference>
<evidence type="ECO:0000256" key="5">
    <source>
        <dbReference type="ARBA" id="ARBA00022729"/>
    </source>
</evidence>
<comment type="subcellular location">
    <subcellularLocation>
        <location evidence="1">Cell outer membrane</location>
        <topology evidence="1">Multi-pass membrane protein</topology>
    </subcellularLocation>
</comment>
<evidence type="ECO:0000256" key="1">
    <source>
        <dbReference type="ARBA" id="ARBA00004571"/>
    </source>
</evidence>
<dbReference type="InterPro" id="IPR001702">
    <property type="entry name" value="Porin_Gram-ve"/>
</dbReference>
<evidence type="ECO:0000256" key="9">
    <source>
        <dbReference type="SAM" id="SignalP"/>
    </source>
</evidence>
<dbReference type="SUPFAM" id="SSF56935">
    <property type="entry name" value="Porins"/>
    <property type="match status" value="1"/>
</dbReference>
<feature type="compositionally biased region" description="Low complexity" evidence="8">
    <location>
        <begin position="271"/>
        <end position="286"/>
    </location>
</feature>
<evidence type="ECO:0000256" key="8">
    <source>
        <dbReference type="SAM" id="MobiDB-lite"/>
    </source>
</evidence>
<name>A0A6C1FH95_BUCUN</name>
<dbReference type="Gene3D" id="2.40.160.10">
    <property type="entry name" value="Porin"/>
    <property type="match status" value="1"/>
</dbReference>
<feature type="region of interest" description="Disordered" evidence="8">
    <location>
        <begin position="269"/>
        <end position="288"/>
    </location>
</feature>
<dbReference type="InterPro" id="IPR050298">
    <property type="entry name" value="Gram-neg_bact_OMP"/>
</dbReference>
<evidence type="ECO:0000256" key="3">
    <source>
        <dbReference type="ARBA" id="ARBA00022452"/>
    </source>
</evidence>
<reference evidence="10 11" key="1">
    <citation type="submission" date="2020-01" db="EMBL/GenBank/DDBJ databases">
        <title>Complete genome of Buchnera aphidicola isolated from Chaitophorus populeti.</title>
        <authorList>
            <person name="Park J."/>
            <person name="Xi H."/>
        </authorList>
    </citation>
    <scope>NUCLEOTIDE SEQUENCE [LARGE SCALE GENOMIC DNA]</scope>
    <source>
        <strain evidence="10 11">UsonBac</strain>
    </source>
</reference>
<keyword evidence="4" id="KW-0812">Transmembrane</keyword>
<dbReference type="PRINTS" id="PR00182">
    <property type="entry name" value="ECOLNEIPORIN"/>
</dbReference>
<dbReference type="GO" id="GO:0034220">
    <property type="term" value="P:monoatomic ion transmembrane transport"/>
    <property type="evidence" value="ECO:0007669"/>
    <property type="project" value="InterPro"/>
</dbReference>
<feature type="chain" id="PRO_5025569477" evidence="9">
    <location>
        <begin position="24"/>
        <end position="386"/>
    </location>
</feature>
<keyword evidence="7" id="KW-0998">Cell outer membrane</keyword>
<dbReference type="EMBL" id="CP047588">
    <property type="protein sequence ID" value="QIE02065.1"/>
    <property type="molecule type" value="Genomic_DNA"/>
</dbReference>
<comment type="similarity">
    <text evidence="2">Belongs to the Gram-negative porin family.</text>
</comment>
<evidence type="ECO:0000256" key="6">
    <source>
        <dbReference type="ARBA" id="ARBA00023136"/>
    </source>
</evidence>
<proteinExistence type="inferred from homology"/>
<dbReference type="PANTHER" id="PTHR34501">
    <property type="entry name" value="PROTEIN YDDL-RELATED"/>
    <property type="match status" value="1"/>
</dbReference>
<dbReference type="Proteomes" id="UP000502958">
    <property type="component" value="Chromosome"/>
</dbReference>
<evidence type="ECO:0000313" key="11">
    <source>
        <dbReference type="Proteomes" id="UP000502958"/>
    </source>
</evidence>
<dbReference type="CDD" id="cd00342">
    <property type="entry name" value="gram_neg_porins"/>
    <property type="match status" value="1"/>
</dbReference>